<name>A0A485KQS7_9STRA</name>
<organism evidence="3 4">
    <name type="scientific">Aphanomyces stellatus</name>
    <dbReference type="NCBI Taxonomy" id="120398"/>
    <lineage>
        <taxon>Eukaryota</taxon>
        <taxon>Sar</taxon>
        <taxon>Stramenopiles</taxon>
        <taxon>Oomycota</taxon>
        <taxon>Saprolegniomycetes</taxon>
        <taxon>Saprolegniales</taxon>
        <taxon>Verrucalvaceae</taxon>
        <taxon>Aphanomyces</taxon>
    </lineage>
</organism>
<feature type="transmembrane region" description="Helical" evidence="1">
    <location>
        <begin position="23"/>
        <end position="41"/>
    </location>
</feature>
<sequence length="129" mass="14247">MRVEPCLDVLSPPPRPLSVRRRLQAAGIVYLGVTLGLNIYYMKFVVERSVSNDYYWPGFNSTGIHTFLGDIFNSKLPLVEAAAMVVPFNPSLTMFKSYADADTVIDTSPSAARAAMLMFDTTIAISPYC</sequence>
<protein>
    <submittedName>
        <fullName evidence="3">Aste57867_10579 protein</fullName>
    </submittedName>
</protein>
<evidence type="ECO:0000313" key="3">
    <source>
        <dbReference type="EMBL" id="VFT87452.1"/>
    </source>
</evidence>
<dbReference type="EMBL" id="CAADRA010005239">
    <property type="protein sequence ID" value="VFT87452.1"/>
    <property type="molecule type" value="Genomic_DNA"/>
</dbReference>
<proteinExistence type="predicted"/>
<evidence type="ECO:0000313" key="2">
    <source>
        <dbReference type="EMBL" id="KAF0698830.1"/>
    </source>
</evidence>
<gene>
    <name evidence="3" type="primary">Aste57867_10579</name>
    <name evidence="2" type="ORF">As57867_010539</name>
    <name evidence="3" type="ORF">ASTE57867_10579</name>
</gene>
<dbReference type="AlphaFoldDB" id="A0A485KQS7"/>
<reference evidence="3 4" key="1">
    <citation type="submission" date="2019-03" db="EMBL/GenBank/DDBJ databases">
        <authorList>
            <person name="Gaulin E."/>
            <person name="Dumas B."/>
        </authorList>
    </citation>
    <scope>NUCLEOTIDE SEQUENCE [LARGE SCALE GENOMIC DNA]</scope>
    <source>
        <strain evidence="3">CBS 568.67</strain>
    </source>
</reference>
<evidence type="ECO:0000313" key="4">
    <source>
        <dbReference type="Proteomes" id="UP000332933"/>
    </source>
</evidence>
<keyword evidence="1" id="KW-0812">Transmembrane</keyword>
<reference evidence="2" key="2">
    <citation type="submission" date="2019-06" db="EMBL/GenBank/DDBJ databases">
        <title>Genomics analysis of Aphanomyces spp. identifies a new class of oomycete effector associated with host adaptation.</title>
        <authorList>
            <person name="Gaulin E."/>
        </authorList>
    </citation>
    <scope>NUCLEOTIDE SEQUENCE</scope>
    <source>
        <strain evidence="2">CBS 578.67</strain>
    </source>
</reference>
<dbReference type="Proteomes" id="UP000332933">
    <property type="component" value="Unassembled WGS sequence"/>
</dbReference>
<dbReference type="EMBL" id="VJMH01005218">
    <property type="protein sequence ID" value="KAF0698830.1"/>
    <property type="molecule type" value="Genomic_DNA"/>
</dbReference>
<evidence type="ECO:0000256" key="1">
    <source>
        <dbReference type="SAM" id="Phobius"/>
    </source>
</evidence>
<keyword evidence="4" id="KW-1185">Reference proteome</keyword>
<keyword evidence="1" id="KW-1133">Transmembrane helix</keyword>
<keyword evidence="1" id="KW-0472">Membrane</keyword>
<accession>A0A485KQS7</accession>